<dbReference type="SMART" id="SM00471">
    <property type="entry name" value="HDc"/>
    <property type="match status" value="1"/>
</dbReference>
<dbReference type="Proteomes" id="UP000643810">
    <property type="component" value="Unassembled WGS sequence"/>
</dbReference>
<dbReference type="Gene3D" id="1.10.3210.10">
    <property type="entry name" value="Hypothetical protein af1432"/>
    <property type="match status" value="1"/>
</dbReference>
<reference evidence="4 5" key="1">
    <citation type="submission" date="2020-08" db="EMBL/GenBank/DDBJ databases">
        <title>Genome public.</title>
        <authorList>
            <person name="Liu C."/>
            <person name="Sun Q."/>
        </authorList>
    </citation>
    <scope>NUCLEOTIDE SEQUENCE [LARGE SCALE GENOMIC DNA]</scope>
    <source>
        <strain evidence="4 5">NSJ-9</strain>
    </source>
</reference>
<dbReference type="InterPro" id="IPR006675">
    <property type="entry name" value="HDIG_dom"/>
</dbReference>
<feature type="domain" description="HD-GYP" evidence="3">
    <location>
        <begin position="158"/>
        <end position="353"/>
    </location>
</feature>
<organism evidence="4 5">
    <name type="scientific">Roseburia lenta</name>
    <dbReference type="NCBI Taxonomy" id="2763061"/>
    <lineage>
        <taxon>Bacteria</taxon>
        <taxon>Bacillati</taxon>
        <taxon>Bacillota</taxon>
        <taxon>Clostridia</taxon>
        <taxon>Lachnospirales</taxon>
        <taxon>Lachnospiraceae</taxon>
        <taxon>Roseburia</taxon>
    </lineage>
</organism>
<evidence type="ECO:0000259" key="3">
    <source>
        <dbReference type="PROSITE" id="PS51832"/>
    </source>
</evidence>
<dbReference type="InterPro" id="IPR003607">
    <property type="entry name" value="HD/PDEase_dom"/>
</dbReference>
<dbReference type="PROSITE" id="PS51832">
    <property type="entry name" value="HD_GYP"/>
    <property type="match status" value="1"/>
</dbReference>
<gene>
    <name evidence="4" type="ORF">H8R94_08075</name>
</gene>
<evidence type="ECO:0000313" key="4">
    <source>
        <dbReference type="EMBL" id="MBC5686553.1"/>
    </source>
</evidence>
<dbReference type="InterPro" id="IPR006674">
    <property type="entry name" value="HD_domain"/>
</dbReference>
<dbReference type="PANTHER" id="PTHR43155:SF2">
    <property type="entry name" value="CYCLIC DI-GMP PHOSPHODIESTERASE PA4108"/>
    <property type="match status" value="1"/>
</dbReference>
<evidence type="ECO:0000259" key="2">
    <source>
        <dbReference type="PROSITE" id="PS51831"/>
    </source>
</evidence>
<dbReference type="NCBIfam" id="TIGR00277">
    <property type="entry name" value="HDIG"/>
    <property type="match status" value="1"/>
</dbReference>
<comment type="caution">
    <text evidence="4">The sequence shown here is derived from an EMBL/GenBank/DDBJ whole genome shotgun (WGS) entry which is preliminary data.</text>
</comment>
<proteinExistence type="predicted"/>
<protein>
    <submittedName>
        <fullName evidence="4">HD-GYP domain-containing protein</fullName>
    </submittedName>
</protein>
<name>A0ABR7GHB2_9FIRM</name>
<dbReference type="SUPFAM" id="SSF109604">
    <property type="entry name" value="HD-domain/PDEase-like"/>
    <property type="match status" value="1"/>
</dbReference>
<dbReference type="Pfam" id="PF13487">
    <property type="entry name" value="HD_5"/>
    <property type="match status" value="1"/>
</dbReference>
<accession>A0ABR7GHB2</accession>
<keyword evidence="5" id="KW-1185">Reference proteome</keyword>
<feature type="region of interest" description="Disordered" evidence="1">
    <location>
        <begin position="77"/>
        <end position="108"/>
    </location>
</feature>
<sequence>MIKVSVNRLQAGMVVAKPIVTKRGQTIASAGASLTSQLIAKLSFYRIQTVMIDENSIPQEIREQAVTLEVAEPKPEAPAQKLVAKPVTEQKTETPHPQVHPLETTSHRQRIQSTPQFQAFQTSYTRNMISLKEDFDLIIAGQVDGACDHLLSEAASLFASKTSLELFDMIHTMRSVDDSVYAHSLNVALISRAIGKWMQFSKEDLNTLTLAGLLHDIGKTQIPSEILNKQGKLTDEEFDIIRSHAKLGHKILKDTDLDLRIKLAALQHHERYDGSGYPRGLESDEIDTFASIVAIADVYDAMTAARSYRAPKCAFQVIAAFEDDGFQKYNPKVIFTFLQRVAACYNNSRVLLSDGTAGQIVYLNKNTLSRPIVDTVEHGLIDLSQSANKDLFIKAIL</sequence>
<evidence type="ECO:0000313" key="5">
    <source>
        <dbReference type="Proteomes" id="UP000643810"/>
    </source>
</evidence>
<dbReference type="CDD" id="cd00077">
    <property type="entry name" value="HDc"/>
    <property type="match status" value="1"/>
</dbReference>
<dbReference type="PROSITE" id="PS51831">
    <property type="entry name" value="HD"/>
    <property type="match status" value="1"/>
</dbReference>
<dbReference type="InterPro" id="IPR037522">
    <property type="entry name" value="HD_GYP_dom"/>
</dbReference>
<feature type="domain" description="HD" evidence="2">
    <location>
        <begin position="180"/>
        <end position="302"/>
    </location>
</feature>
<evidence type="ECO:0000256" key="1">
    <source>
        <dbReference type="SAM" id="MobiDB-lite"/>
    </source>
</evidence>
<dbReference type="PANTHER" id="PTHR43155">
    <property type="entry name" value="CYCLIC DI-GMP PHOSPHODIESTERASE PA4108-RELATED"/>
    <property type="match status" value="1"/>
</dbReference>
<dbReference type="RefSeq" id="WP_118281477.1">
    <property type="nucleotide sequence ID" value="NZ_JACOPG010000003.1"/>
</dbReference>
<dbReference type="EMBL" id="JACOPG010000003">
    <property type="protein sequence ID" value="MBC5686553.1"/>
    <property type="molecule type" value="Genomic_DNA"/>
</dbReference>